<sequence>MLIAASLVLLFTWAAMTLSRGKGPLHFLRQQPFKELILSEGRGHSRGTEGRCLPPRTIWIRGWKADELFLLVIIRYI</sequence>
<protein>
    <recommendedName>
        <fullName evidence="4">Secreted protein</fullName>
    </recommendedName>
</protein>
<gene>
    <name evidence="2" type="ORF">CEXT_651171</name>
</gene>
<comment type="caution">
    <text evidence="2">The sequence shown here is derived from an EMBL/GenBank/DDBJ whole genome shotgun (WGS) entry which is preliminary data.</text>
</comment>
<dbReference type="Proteomes" id="UP001054945">
    <property type="component" value="Unassembled WGS sequence"/>
</dbReference>
<dbReference type="EMBL" id="BPLR01018814">
    <property type="protein sequence ID" value="GIZ02453.1"/>
    <property type="molecule type" value="Genomic_DNA"/>
</dbReference>
<feature type="chain" id="PRO_5043943770" description="Secreted protein" evidence="1">
    <location>
        <begin position="22"/>
        <end position="77"/>
    </location>
</feature>
<evidence type="ECO:0000313" key="2">
    <source>
        <dbReference type="EMBL" id="GIZ02453.1"/>
    </source>
</evidence>
<keyword evidence="1" id="KW-0732">Signal</keyword>
<keyword evidence="3" id="KW-1185">Reference proteome</keyword>
<evidence type="ECO:0000313" key="3">
    <source>
        <dbReference type="Proteomes" id="UP001054945"/>
    </source>
</evidence>
<accession>A0AAV4Y5Z2</accession>
<name>A0AAV4Y5Z2_CAEEX</name>
<feature type="signal peptide" evidence="1">
    <location>
        <begin position="1"/>
        <end position="21"/>
    </location>
</feature>
<evidence type="ECO:0008006" key="4">
    <source>
        <dbReference type="Google" id="ProtNLM"/>
    </source>
</evidence>
<proteinExistence type="predicted"/>
<reference evidence="2 3" key="1">
    <citation type="submission" date="2021-06" db="EMBL/GenBank/DDBJ databases">
        <title>Caerostris extrusa draft genome.</title>
        <authorList>
            <person name="Kono N."/>
            <person name="Arakawa K."/>
        </authorList>
    </citation>
    <scope>NUCLEOTIDE SEQUENCE [LARGE SCALE GENOMIC DNA]</scope>
</reference>
<dbReference type="AlphaFoldDB" id="A0AAV4Y5Z2"/>
<organism evidence="2 3">
    <name type="scientific">Caerostris extrusa</name>
    <name type="common">Bark spider</name>
    <name type="synonym">Caerostris bankana</name>
    <dbReference type="NCBI Taxonomy" id="172846"/>
    <lineage>
        <taxon>Eukaryota</taxon>
        <taxon>Metazoa</taxon>
        <taxon>Ecdysozoa</taxon>
        <taxon>Arthropoda</taxon>
        <taxon>Chelicerata</taxon>
        <taxon>Arachnida</taxon>
        <taxon>Araneae</taxon>
        <taxon>Araneomorphae</taxon>
        <taxon>Entelegynae</taxon>
        <taxon>Araneoidea</taxon>
        <taxon>Araneidae</taxon>
        <taxon>Caerostris</taxon>
    </lineage>
</organism>
<evidence type="ECO:0000256" key="1">
    <source>
        <dbReference type="SAM" id="SignalP"/>
    </source>
</evidence>